<evidence type="ECO:0000256" key="4">
    <source>
        <dbReference type="RuleBase" id="RU362073"/>
    </source>
</evidence>
<comment type="similarity">
    <text evidence="1 4">Belongs to the bacterial flagellin family.</text>
</comment>
<dbReference type="Gene3D" id="1.20.1330.10">
    <property type="entry name" value="f41 fragment of flagellin, N-terminal domain"/>
    <property type="match status" value="1"/>
</dbReference>
<dbReference type="GO" id="GO:0009288">
    <property type="term" value="C:bacterial-type flagellum"/>
    <property type="evidence" value="ECO:0007669"/>
    <property type="project" value="UniProtKB-SubCell"/>
</dbReference>
<dbReference type="InterPro" id="IPR042187">
    <property type="entry name" value="Flagellin_C_sub2"/>
</dbReference>
<keyword evidence="3 4" id="KW-0975">Bacterial flagellum</keyword>
<dbReference type="InterPro" id="IPR046358">
    <property type="entry name" value="Flagellin_C"/>
</dbReference>
<evidence type="ECO:0000259" key="6">
    <source>
        <dbReference type="Pfam" id="PF00700"/>
    </source>
</evidence>
<dbReference type="KEGG" id="cfem:HCR03_09380"/>
<dbReference type="GO" id="GO:0005576">
    <property type="term" value="C:extracellular region"/>
    <property type="evidence" value="ECO:0007669"/>
    <property type="project" value="UniProtKB-SubCell"/>
</dbReference>
<proteinExistence type="inferred from homology"/>
<keyword evidence="7" id="KW-0966">Cell projection</keyword>
<dbReference type="Gene3D" id="6.10.10.10">
    <property type="entry name" value="Flagellar export chaperone, C-terminal domain"/>
    <property type="match status" value="1"/>
</dbReference>
<evidence type="ECO:0000256" key="2">
    <source>
        <dbReference type="ARBA" id="ARBA00020110"/>
    </source>
</evidence>
<dbReference type="EMBL" id="VWXL01000014">
    <property type="protein sequence ID" value="MVB09722.1"/>
    <property type="molecule type" value="Genomic_DNA"/>
</dbReference>
<evidence type="ECO:0000256" key="3">
    <source>
        <dbReference type="ARBA" id="ARBA00023143"/>
    </source>
</evidence>
<dbReference type="Gene3D" id="3.30.70.2120">
    <property type="match status" value="1"/>
</dbReference>
<evidence type="ECO:0000313" key="9">
    <source>
        <dbReference type="Proteomes" id="UP000469440"/>
    </source>
</evidence>
<protein>
    <recommendedName>
        <fullName evidence="2 4">Flagellin</fullName>
    </recommendedName>
</protein>
<dbReference type="Pfam" id="PF00669">
    <property type="entry name" value="Flagellin_N"/>
    <property type="match status" value="1"/>
</dbReference>
<dbReference type="EMBL" id="CP060286">
    <property type="protein sequence ID" value="QNK42392.1"/>
    <property type="molecule type" value="Genomic_DNA"/>
</dbReference>
<feature type="domain" description="Flagellin N-terminal" evidence="5">
    <location>
        <begin position="3"/>
        <end position="140"/>
    </location>
</feature>
<dbReference type="PANTHER" id="PTHR42792">
    <property type="entry name" value="FLAGELLIN"/>
    <property type="match status" value="1"/>
</dbReference>
<gene>
    <name evidence="7" type="primary">fliC</name>
    <name evidence="7" type="ORF">CAFE_03870</name>
    <name evidence="8" type="ORF">HCR03_09380</name>
</gene>
<dbReference type="PANTHER" id="PTHR42792:SF2">
    <property type="entry name" value="FLAGELLIN"/>
    <property type="match status" value="1"/>
</dbReference>
<reference evidence="7 9" key="1">
    <citation type="submission" date="2019-09" db="EMBL/GenBank/DDBJ databases">
        <title>Genome sequence of Clostridium sp. EA1.</title>
        <authorList>
            <person name="Poehlein A."/>
            <person name="Bengelsdorf F.R."/>
            <person name="Daniel R."/>
        </authorList>
    </citation>
    <scope>NUCLEOTIDE SEQUENCE [LARGE SCALE GENOMIC DNA]</scope>
    <source>
        <strain evidence="7 9">EA1</strain>
    </source>
</reference>
<dbReference type="AlphaFoldDB" id="A0A6N8HVH2"/>
<evidence type="ECO:0000256" key="1">
    <source>
        <dbReference type="ARBA" id="ARBA00005709"/>
    </source>
</evidence>
<keyword evidence="7" id="KW-0282">Flagellum</keyword>
<accession>A0A6N8HVH2</accession>
<evidence type="ECO:0000259" key="5">
    <source>
        <dbReference type="Pfam" id="PF00669"/>
    </source>
</evidence>
<dbReference type="SUPFAM" id="SSF64518">
    <property type="entry name" value="Phase 1 flagellin"/>
    <property type="match status" value="1"/>
</dbReference>
<dbReference type="RefSeq" id="WP_156989660.1">
    <property type="nucleotide sequence ID" value="NZ_CP060286.1"/>
</dbReference>
<dbReference type="Proteomes" id="UP000515909">
    <property type="component" value="Chromosome"/>
</dbReference>
<dbReference type="GO" id="GO:0005198">
    <property type="term" value="F:structural molecule activity"/>
    <property type="evidence" value="ECO:0007669"/>
    <property type="project" value="UniProtKB-UniRule"/>
</dbReference>
<dbReference type="Proteomes" id="UP000469440">
    <property type="component" value="Unassembled WGS sequence"/>
</dbReference>
<dbReference type="InterPro" id="IPR001492">
    <property type="entry name" value="Flagellin"/>
</dbReference>
<evidence type="ECO:0000313" key="8">
    <source>
        <dbReference type="EMBL" id="QNK42392.1"/>
    </source>
</evidence>
<keyword evidence="9" id="KW-1185">Reference proteome</keyword>
<evidence type="ECO:0000313" key="7">
    <source>
        <dbReference type="EMBL" id="MVB09722.1"/>
    </source>
</evidence>
<keyword evidence="7" id="KW-0969">Cilium</keyword>
<sequence length="377" mass="39302">MRINHNIAALNASNRLKTNDNAISKNLQKLSSGYRINSAADDAAGLAVSEKMRAQINGLNQAEDNAQNGISLVQTAEGGLNETESILQRMNTLAVQSANGTYQNETDRANLNKEVEALKKEVDRISTSTNFNGINLLDGSLGYDTTNTLASTAITLSGGNLEASDELTVATTDAGVLSVTSSESDVTFDTVTVASDGSYTLTAKVADSASDEVKAKYSGLSITVNTSGYDTSTAGSGTVTVNSNNSLSLQIGSENKADQRVSLAVADMSSKGLGIDQISVATPDDAKAAIDTIKAAIATVSGTRADLGALQNRLEHTTNNLSTMSENLTSAESTIRDVDMSSEMVDLTKNQILEQAATSMLAQANSQPQSVLSLLKG</sequence>
<reference evidence="8 10" key="2">
    <citation type="submission" date="2020-08" db="EMBL/GenBank/DDBJ databases">
        <title>The isolate Caproiciproducens sp. 7D4C2 produces n-caproate at mildly acidic conditions from hexoses: genome and rBOX comparison with related strains and chain-elongating bacteria.</title>
        <authorList>
            <person name="Esquivel-Elizondo S."/>
            <person name="Bagci C."/>
            <person name="Temovska M."/>
            <person name="Jeon B.S."/>
            <person name="Bessarab I."/>
            <person name="Williams R.B.H."/>
            <person name="Huson D.H."/>
            <person name="Angenent L.T."/>
        </authorList>
    </citation>
    <scope>NUCLEOTIDE SEQUENCE [LARGE SCALE GENOMIC DNA]</scope>
    <source>
        <strain evidence="8 10">7D4C2</strain>
    </source>
</reference>
<comment type="function">
    <text evidence="4">Flagellin is the subunit protein which polymerizes to form the filaments of bacterial flagella.</text>
</comment>
<name>A0A6N8HVH2_9FIRM</name>
<keyword evidence="4" id="KW-0964">Secreted</keyword>
<dbReference type="OrthoDB" id="9796789at2"/>
<feature type="domain" description="Flagellin C-terminal" evidence="6">
    <location>
        <begin position="290"/>
        <end position="375"/>
    </location>
</feature>
<comment type="subcellular location">
    <subcellularLocation>
        <location evidence="4">Secreted</location>
    </subcellularLocation>
    <subcellularLocation>
        <location evidence="4">Bacterial flagellum</location>
    </subcellularLocation>
</comment>
<organism evidence="7 9">
    <name type="scientific">Caproicibacter fermentans</name>
    <dbReference type="NCBI Taxonomy" id="2576756"/>
    <lineage>
        <taxon>Bacteria</taxon>
        <taxon>Bacillati</taxon>
        <taxon>Bacillota</taxon>
        <taxon>Clostridia</taxon>
        <taxon>Eubacteriales</taxon>
        <taxon>Acutalibacteraceae</taxon>
        <taxon>Caproicibacter</taxon>
    </lineage>
</organism>
<accession>A0A7G8TFK1</accession>
<dbReference type="Pfam" id="PF00700">
    <property type="entry name" value="Flagellin_C"/>
    <property type="match status" value="1"/>
</dbReference>
<dbReference type="InterPro" id="IPR001029">
    <property type="entry name" value="Flagellin_N"/>
</dbReference>
<dbReference type="PRINTS" id="PR00207">
    <property type="entry name" value="FLAGELLIN"/>
</dbReference>
<evidence type="ECO:0000313" key="10">
    <source>
        <dbReference type="Proteomes" id="UP000515909"/>
    </source>
</evidence>